<reference evidence="2 3" key="1">
    <citation type="submission" date="2023-10" db="EMBL/GenBank/DDBJ databases">
        <title>Complete genome sequence of a Sphingomonadaceae bacterium.</title>
        <authorList>
            <person name="Yan C."/>
        </authorList>
    </citation>
    <scope>NUCLEOTIDE SEQUENCE [LARGE SCALE GENOMIC DNA]</scope>
    <source>
        <strain evidence="2 3">SCSIO 66989</strain>
    </source>
</reference>
<dbReference type="InterPro" id="IPR011037">
    <property type="entry name" value="Pyrv_Knase-like_insert_dom_sf"/>
</dbReference>
<evidence type="ECO:0000259" key="1">
    <source>
        <dbReference type="PROSITE" id="PS51340"/>
    </source>
</evidence>
<gene>
    <name evidence="2" type="ORF">RB602_12000</name>
</gene>
<dbReference type="InterPro" id="IPR052353">
    <property type="entry name" value="Benzoxazolinone_Detox_Enz"/>
</dbReference>
<dbReference type="GO" id="GO:0030170">
    <property type="term" value="F:pyridoxal phosphate binding"/>
    <property type="evidence" value="ECO:0007669"/>
    <property type="project" value="InterPro"/>
</dbReference>
<name>A0AA97F5Z4_9SPHN</name>
<dbReference type="AlphaFoldDB" id="A0AA97F5Z4"/>
<dbReference type="Pfam" id="PF03473">
    <property type="entry name" value="MOSC"/>
    <property type="match status" value="1"/>
</dbReference>
<dbReference type="SUPFAM" id="SSF50800">
    <property type="entry name" value="PK beta-barrel domain-like"/>
    <property type="match status" value="1"/>
</dbReference>
<evidence type="ECO:0000313" key="2">
    <source>
        <dbReference type="EMBL" id="WOE74563.1"/>
    </source>
</evidence>
<dbReference type="RefSeq" id="WP_317080821.1">
    <property type="nucleotide sequence ID" value="NZ_CP136594.1"/>
</dbReference>
<dbReference type="Proteomes" id="UP001302429">
    <property type="component" value="Chromosome"/>
</dbReference>
<dbReference type="PANTHER" id="PTHR30212:SF2">
    <property type="entry name" value="PROTEIN YIIM"/>
    <property type="match status" value="1"/>
</dbReference>
<organism evidence="2 3">
    <name type="scientific">Alterisphingorhabdus coralli</name>
    <dbReference type="NCBI Taxonomy" id="3071408"/>
    <lineage>
        <taxon>Bacteria</taxon>
        <taxon>Pseudomonadati</taxon>
        <taxon>Pseudomonadota</taxon>
        <taxon>Alphaproteobacteria</taxon>
        <taxon>Sphingomonadales</taxon>
        <taxon>Sphingomonadaceae</taxon>
        <taxon>Alterisphingorhabdus (ex Yan et al. 2024)</taxon>
    </lineage>
</organism>
<proteinExistence type="predicted"/>
<accession>A0AA97F5Z4</accession>
<dbReference type="InterPro" id="IPR005302">
    <property type="entry name" value="MoCF_Sase_C"/>
</dbReference>
<dbReference type="EMBL" id="CP136594">
    <property type="protein sequence ID" value="WOE74563.1"/>
    <property type="molecule type" value="Genomic_DNA"/>
</dbReference>
<dbReference type="PANTHER" id="PTHR30212">
    <property type="entry name" value="PROTEIN YIIM"/>
    <property type="match status" value="1"/>
</dbReference>
<sequence>MSIDMPLHQPRFAITSLNVGKARPFRADGTLSAIAKTPVREPQWLGPEGFADDEVADPIHHGGADKAVHLYPQDHYAWWRQQLGDHSLLNGPAAFGENITVQGLTEDKAYLGDRFGIGEAVIEISHGRQPCWKLDHRFGVKGKQGIMAAIIASGRCGLYARVVTPGYVNPDDDLVLLEQGDGDWSIKRLFAVLIGGKHKEQPEALQVLATHPRLAAAWQQRAAKLIK</sequence>
<dbReference type="KEGG" id="acoa:RB602_12000"/>
<dbReference type="PROSITE" id="PS51340">
    <property type="entry name" value="MOSC"/>
    <property type="match status" value="1"/>
</dbReference>
<dbReference type="Gene3D" id="2.40.33.20">
    <property type="entry name" value="PK beta-barrel domain-like"/>
    <property type="match status" value="1"/>
</dbReference>
<keyword evidence="3" id="KW-1185">Reference proteome</keyword>
<evidence type="ECO:0000313" key="3">
    <source>
        <dbReference type="Proteomes" id="UP001302429"/>
    </source>
</evidence>
<dbReference type="GO" id="GO:0003824">
    <property type="term" value="F:catalytic activity"/>
    <property type="evidence" value="ECO:0007669"/>
    <property type="project" value="InterPro"/>
</dbReference>
<protein>
    <submittedName>
        <fullName evidence="2">MOSC domain-containing protein</fullName>
    </submittedName>
</protein>
<feature type="domain" description="MOSC" evidence="1">
    <location>
        <begin position="37"/>
        <end position="177"/>
    </location>
</feature>
<dbReference type="GO" id="GO:0030151">
    <property type="term" value="F:molybdenum ion binding"/>
    <property type="evidence" value="ECO:0007669"/>
    <property type="project" value="InterPro"/>
</dbReference>